<accession>J9G0J7</accession>
<protein>
    <submittedName>
        <fullName evidence="2">Uncharacterized protein</fullName>
    </submittedName>
</protein>
<reference evidence="2" key="1">
    <citation type="journal article" date="2012" name="PLoS ONE">
        <title>Gene sets for utilization of primary and secondary nutrition supplies in the distal gut of endangered iberian lynx.</title>
        <authorList>
            <person name="Alcaide M."/>
            <person name="Messina E."/>
            <person name="Richter M."/>
            <person name="Bargiela R."/>
            <person name="Peplies J."/>
            <person name="Huws S.A."/>
            <person name="Newbold C.J."/>
            <person name="Golyshin P.N."/>
            <person name="Simon M.A."/>
            <person name="Lopez G."/>
            <person name="Yakimov M.M."/>
            <person name="Ferrer M."/>
        </authorList>
    </citation>
    <scope>NUCLEOTIDE SEQUENCE</scope>
</reference>
<dbReference type="EMBL" id="AMCI01003239">
    <property type="protein sequence ID" value="EJX00757.1"/>
    <property type="molecule type" value="Genomic_DNA"/>
</dbReference>
<dbReference type="AlphaFoldDB" id="J9G0J7"/>
<sequence length="48" mass="5256">MTTNFTGIPDELKTLEQWVGVSSDSKVPMKTFESSTPYASSTNPATWS</sequence>
<name>J9G0J7_9ZZZZ</name>
<organism evidence="2">
    <name type="scientific">gut metagenome</name>
    <dbReference type="NCBI Taxonomy" id="749906"/>
    <lineage>
        <taxon>unclassified sequences</taxon>
        <taxon>metagenomes</taxon>
        <taxon>organismal metagenomes</taxon>
    </lineage>
</organism>
<feature type="compositionally biased region" description="Polar residues" evidence="1">
    <location>
        <begin position="32"/>
        <end position="48"/>
    </location>
</feature>
<gene>
    <name evidence="2" type="ORF">EVA_11135</name>
</gene>
<proteinExistence type="predicted"/>
<comment type="caution">
    <text evidence="2">The sequence shown here is derived from an EMBL/GenBank/DDBJ whole genome shotgun (WGS) entry which is preliminary data.</text>
</comment>
<feature type="region of interest" description="Disordered" evidence="1">
    <location>
        <begin position="29"/>
        <end position="48"/>
    </location>
</feature>
<feature type="non-terminal residue" evidence="2">
    <location>
        <position position="48"/>
    </location>
</feature>
<evidence type="ECO:0000313" key="2">
    <source>
        <dbReference type="EMBL" id="EJX00757.1"/>
    </source>
</evidence>
<evidence type="ECO:0000256" key="1">
    <source>
        <dbReference type="SAM" id="MobiDB-lite"/>
    </source>
</evidence>